<dbReference type="EMBL" id="JBHRTI010000010">
    <property type="protein sequence ID" value="MFC3148846.1"/>
    <property type="molecule type" value="Genomic_DNA"/>
</dbReference>
<evidence type="ECO:0000259" key="7">
    <source>
        <dbReference type="Pfam" id="PF00326"/>
    </source>
</evidence>
<comment type="catalytic activity">
    <reaction evidence="1">
        <text>Hydrolysis of Pro-|-Xaa &gt;&gt; Ala-|-Xaa in oligopeptides.</text>
        <dbReference type="EC" id="3.4.21.26"/>
    </reaction>
</comment>
<dbReference type="SUPFAM" id="SSF50993">
    <property type="entry name" value="Peptidase/esterase 'gauge' domain"/>
    <property type="match status" value="1"/>
</dbReference>
<evidence type="ECO:0000256" key="1">
    <source>
        <dbReference type="ARBA" id="ARBA00001070"/>
    </source>
</evidence>
<reference evidence="10" key="1">
    <citation type="journal article" date="2019" name="Int. J. Syst. Evol. Microbiol.">
        <title>The Global Catalogue of Microorganisms (GCM) 10K type strain sequencing project: providing services to taxonomists for standard genome sequencing and annotation.</title>
        <authorList>
            <consortium name="The Broad Institute Genomics Platform"/>
            <consortium name="The Broad Institute Genome Sequencing Center for Infectious Disease"/>
            <person name="Wu L."/>
            <person name="Ma J."/>
        </authorList>
    </citation>
    <scope>NUCLEOTIDE SEQUENCE [LARGE SCALE GENOMIC DNA]</scope>
    <source>
        <strain evidence="10">KCTC 52168</strain>
    </source>
</reference>
<evidence type="ECO:0000256" key="4">
    <source>
        <dbReference type="ARBA" id="ARBA00022801"/>
    </source>
</evidence>
<comment type="caution">
    <text evidence="9">The sequence shown here is derived from an EMBL/GenBank/DDBJ whole genome shotgun (WGS) entry which is preliminary data.</text>
</comment>
<keyword evidence="3" id="KW-0645">Protease</keyword>
<dbReference type="Pfam" id="PF02897">
    <property type="entry name" value="Peptidase_S9_N"/>
    <property type="match status" value="1"/>
</dbReference>
<dbReference type="PANTHER" id="PTHR42881">
    <property type="entry name" value="PROLYL ENDOPEPTIDASE"/>
    <property type="match status" value="1"/>
</dbReference>
<dbReference type="SUPFAM" id="SSF53474">
    <property type="entry name" value="alpha/beta-Hydrolases"/>
    <property type="match status" value="1"/>
</dbReference>
<evidence type="ECO:0000313" key="10">
    <source>
        <dbReference type="Proteomes" id="UP001595556"/>
    </source>
</evidence>
<name>A0ABV7H8A3_9BURK</name>
<evidence type="ECO:0000313" key="9">
    <source>
        <dbReference type="EMBL" id="MFC3148846.1"/>
    </source>
</evidence>
<dbReference type="InterPro" id="IPR023302">
    <property type="entry name" value="Pept_S9A_N"/>
</dbReference>
<feature type="signal peptide" evidence="6">
    <location>
        <begin position="1"/>
        <end position="23"/>
    </location>
</feature>
<evidence type="ECO:0000256" key="3">
    <source>
        <dbReference type="ARBA" id="ARBA00022670"/>
    </source>
</evidence>
<sequence>MQFTMPRALLTLAALLMTAAPLAQTPVPTPAHTSAAALPVAPVRPVTDTFFGTQVTDPYRYMEDVKAPEVADWMKAHSDHARRTLDALPLRKEFLSDLQRFESSVSARVTEVWRAPGDRFVYLKRAAGANAFKLVTRVGLQGEETVLFDPDTLARQTGKPHAINTLAVSHDGRLAAYGVSAAGSEAATTYVIEVATGKALGEPIPRTDYGAVSFTPDGRFVAYNQLVDLKPGAPATEKYRNSRAMVRPVDGKNSIARPLLGTGLPGSTLKPDESPALQFTADGRWMIAAIFNGVQREIMLYAAPQSALRMRTAAPIRWRLLANYSDEVNAFTYRENQVFTLSMKNAPRGRILRLDLLESNPRRDAWVQVLESQQVITGLTAARDGLYFEARDGNVKRLYRQAMGNSPTPNAANRNAPPPVQAVALPVAGNFWLNGFESNWEAGNPLVPGVQIFMAGWTQARQHYIVDETGKVSNSGLQPAGALDTPADIVATETQCRSHDGAMVPMSIVHRRDIKLDGSNPVILTAYASYGITIEPGYSVNRLAWLNRGGVYAFANPRGSSVFGKQWYEAGKQTTKPNTWRDLIACGEQLISMKVTSRERLGIIGGSAGGITVGRAMTERPDLFAAVVPQVGSLDMVRMETTPNGIPNIPEFGSVATEPGFRALLAMSTYHQIKDKTAYPAVMLTHGVNDPRVEVWHSTKTAARLMAATSSGKPVLLRLDYQAGHGVGNTREQQQAETADVLAFFARHLGMAAAK</sequence>
<evidence type="ECO:0000256" key="6">
    <source>
        <dbReference type="SAM" id="SignalP"/>
    </source>
</evidence>
<accession>A0ABV7H8A3</accession>
<dbReference type="Gene3D" id="2.130.10.120">
    <property type="entry name" value="Prolyl oligopeptidase, N-terminal domain"/>
    <property type="match status" value="1"/>
</dbReference>
<dbReference type="Pfam" id="PF00326">
    <property type="entry name" value="Peptidase_S9"/>
    <property type="match status" value="1"/>
</dbReference>
<evidence type="ECO:0000259" key="8">
    <source>
        <dbReference type="Pfam" id="PF02897"/>
    </source>
</evidence>
<feature type="domain" description="Peptidase S9 prolyl oligopeptidase catalytic" evidence="7">
    <location>
        <begin position="539"/>
        <end position="751"/>
    </location>
</feature>
<dbReference type="EC" id="3.4.21.26" evidence="2"/>
<evidence type="ECO:0000256" key="2">
    <source>
        <dbReference type="ARBA" id="ARBA00011897"/>
    </source>
</evidence>
<dbReference type="PANTHER" id="PTHR42881:SF2">
    <property type="entry name" value="PROLYL ENDOPEPTIDASE"/>
    <property type="match status" value="1"/>
</dbReference>
<dbReference type="Gene3D" id="3.40.50.1820">
    <property type="entry name" value="alpha/beta hydrolase"/>
    <property type="match status" value="1"/>
</dbReference>
<dbReference type="Proteomes" id="UP001595556">
    <property type="component" value="Unassembled WGS sequence"/>
</dbReference>
<keyword evidence="10" id="KW-1185">Reference proteome</keyword>
<gene>
    <name evidence="9" type="ORF">ACFOEN_14530</name>
</gene>
<keyword evidence="4" id="KW-0378">Hydrolase</keyword>
<dbReference type="RefSeq" id="WP_377305159.1">
    <property type="nucleotide sequence ID" value="NZ_CP180191.1"/>
</dbReference>
<dbReference type="InterPro" id="IPR002470">
    <property type="entry name" value="Peptidase_S9A"/>
</dbReference>
<evidence type="ECO:0000256" key="5">
    <source>
        <dbReference type="ARBA" id="ARBA00022825"/>
    </source>
</evidence>
<protein>
    <recommendedName>
        <fullName evidence="2">prolyl oligopeptidase</fullName>
        <ecNumber evidence="2">3.4.21.26</ecNumber>
    </recommendedName>
</protein>
<proteinExistence type="predicted"/>
<organism evidence="9 10">
    <name type="scientific">Piscinibacterium candidicorallinum</name>
    <dbReference type="NCBI Taxonomy" id="1793872"/>
    <lineage>
        <taxon>Bacteria</taxon>
        <taxon>Pseudomonadati</taxon>
        <taxon>Pseudomonadota</taxon>
        <taxon>Betaproteobacteria</taxon>
        <taxon>Burkholderiales</taxon>
        <taxon>Piscinibacterium</taxon>
    </lineage>
</organism>
<dbReference type="PRINTS" id="PR00862">
    <property type="entry name" value="PROLIGOPTASE"/>
</dbReference>
<feature type="domain" description="Peptidase S9A N-terminal" evidence="8">
    <location>
        <begin position="43"/>
        <end position="393"/>
    </location>
</feature>
<dbReference type="InterPro" id="IPR029058">
    <property type="entry name" value="AB_hydrolase_fold"/>
</dbReference>
<keyword evidence="6" id="KW-0732">Signal</keyword>
<dbReference type="InterPro" id="IPR051167">
    <property type="entry name" value="Prolyl_oligopep/macrocyclase"/>
</dbReference>
<dbReference type="InterPro" id="IPR001375">
    <property type="entry name" value="Peptidase_S9_cat"/>
</dbReference>
<keyword evidence="5" id="KW-0720">Serine protease</keyword>
<feature type="chain" id="PRO_5045691219" description="prolyl oligopeptidase" evidence="6">
    <location>
        <begin position="24"/>
        <end position="755"/>
    </location>
</feature>